<evidence type="ECO:0000313" key="2">
    <source>
        <dbReference type="Proteomes" id="UP001058860"/>
    </source>
</evidence>
<dbReference type="EMBL" id="CP088295">
    <property type="protein sequence ID" value="UUY02357.1"/>
    <property type="molecule type" value="Genomic_DNA"/>
</dbReference>
<accession>A0ABY5PCK5</accession>
<organism evidence="1 2">
    <name type="scientific">Svornostia abyssi</name>
    <dbReference type="NCBI Taxonomy" id="2898438"/>
    <lineage>
        <taxon>Bacteria</taxon>
        <taxon>Bacillati</taxon>
        <taxon>Actinomycetota</taxon>
        <taxon>Thermoleophilia</taxon>
        <taxon>Solirubrobacterales</taxon>
        <taxon>Baekduiaceae</taxon>
        <taxon>Svornostia</taxon>
    </lineage>
</organism>
<name>A0ABY5PCK5_9ACTN</name>
<dbReference type="Proteomes" id="UP001058860">
    <property type="component" value="Chromosome"/>
</dbReference>
<proteinExistence type="predicted"/>
<protein>
    <submittedName>
        <fullName evidence="1">Uncharacterized protein</fullName>
    </submittedName>
</protein>
<evidence type="ECO:0000313" key="1">
    <source>
        <dbReference type="EMBL" id="UUY02357.1"/>
    </source>
</evidence>
<keyword evidence="2" id="KW-1185">Reference proteome</keyword>
<dbReference type="RefSeq" id="WP_353862886.1">
    <property type="nucleotide sequence ID" value="NZ_CP088295.1"/>
</dbReference>
<sequence>MTDDSKRELWRAAEEARESGWDMEMSGNGHLLLRSPHGSNLVLTGVASAHRRTAGNVKALVCRYGQPTT</sequence>
<reference evidence="2" key="1">
    <citation type="submission" date="2021-11" db="EMBL/GenBank/DDBJ databases">
        <title>Cultivation dependent microbiological survey of springs from the worlds oldest radium mine currently devoted to the extraction of radon-saturated water.</title>
        <authorList>
            <person name="Kapinusova G."/>
            <person name="Smrhova T."/>
            <person name="Strejcek M."/>
            <person name="Suman J."/>
            <person name="Jani K."/>
            <person name="Pajer P."/>
            <person name="Uhlik O."/>
        </authorList>
    </citation>
    <scope>NUCLEOTIDE SEQUENCE [LARGE SCALE GENOMIC DNA]</scope>
    <source>
        <strain evidence="2">J379</strain>
    </source>
</reference>
<gene>
    <name evidence="1" type="ORF">LRS13_16830</name>
</gene>